<dbReference type="OrthoDB" id="2046968at2"/>
<dbReference type="eggNOG" id="ENOG502Z9CD">
    <property type="taxonomic scope" value="Bacteria"/>
</dbReference>
<dbReference type="HOGENOM" id="CLU_077627_0_0_9"/>
<protein>
    <submittedName>
        <fullName evidence="3">Uncharacterized protein</fullName>
    </submittedName>
</protein>
<gene>
    <name evidence="3" type="ORF">C823_05669</name>
</gene>
<dbReference type="PATRIC" id="fig|1235802.3.peg.5991"/>
<reference evidence="3 4" key="1">
    <citation type="journal article" date="2014" name="Genome Announc.">
        <title>Draft genome sequences of the altered schaedler flora, a defined bacterial community from gnotobiotic mice.</title>
        <authorList>
            <person name="Wannemuehler M.J."/>
            <person name="Overstreet A.M."/>
            <person name="Ward D.V."/>
            <person name="Phillips G.J."/>
        </authorList>
    </citation>
    <scope>NUCLEOTIDE SEQUENCE [LARGE SCALE GENOMIC DNA]</scope>
    <source>
        <strain evidence="3 4">ASF492</strain>
    </source>
</reference>
<feature type="transmembrane region" description="Helical" evidence="2">
    <location>
        <begin position="114"/>
        <end position="133"/>
    </location>
</feature>
<keyword evidence="2" id="KW-1133">Transmembrane helix</keyword>
<organism evidence="3 4">
    <name type="scientific">Eubacterium plexicaudatum ASF492</name>
    <dbReference type="NCBI Taxonomy" id="1235802"/>
    <lineage>
        <taxon>Bacteria</taxon>
        <taxon>Bacillati</taxon>
        <taxon>Bacillota</taxon>
        <taxon>Clostridia</taxon>
        <taxon>Eubacteriales</taxon>
        <taxon>Eubacteriaceae</taxon>
        <taxon>Eubacterium</taxon>
    </lineage>
</organism>
<sequence length="311" mass="36606">MDESRKEEPSISVNDVEYLPVTKGVRESMRVQKTEYIRQQMRRRQESEDALMVQLLEEQRVIDGLQKKINENLEQTEEASKYNKEFKESMNAQIYALHGISEDKLEGMREYKNAYYQGSAFSLFLLSAAMIVLCGMLHGFQSQICVFMLAYTGIEGALLAQKQKRWKMVDWLCKLLYLLMFPAMMVMFVCYELAYSKYRILMPYATIAGTGILIFAAISYFLYSPYRKVKKHVREAKNHIEDIEKIARKEVRKNEKARIKQEKKVRKELKKEDRQQERAIRKKEREYSLKGLFGKTKDDTNDLTENSAEDN</sequence>
<dbReference type="AlphaFoldDB" id="N1ZQ27"/>
<proteinExistence type="predicted"/>
<dbReference type="STRING" id="1235802.C823_05669"/>
<keyword evidence="2" id="KW-0472">Membrane</keyword>
<feature type="transmembrane region" description="Helical" evidence="2">
    <location>
        <begin position="171"/>
        <end position="194"/>
    </location>
</feature>
<dbReference type="Proteomes" id="UP000012589">
    <property type="component" value="Unassembled WGS sequence"/>
</dbReference>
<feature type="region of interest" description="Disordered" evidence="1">
    <location>
        <begin position="262"/>
        <end position="281"/>
    </location>
</feature>
<feature type="transmembrane region" description="Helical" evidence="2">
    <location>
        <begin position="139"/>
        <end position="159"/>
    </location>
</feature>
<comment type="caution">
    <text evidence="3">The sequence shown here is derived from an EMBL/GenBank/DDBJ whole genome shotgun (WGS) entry which is preliminary data.</text>
</comment>
<evidence type="ECO:0000256" key="1">
    <source>
        <dbReference type="SAM" id="MobiDB-lite"/>
    </source>
</evidence>
<feature type="transmembrane region" description="Helical" evidence="2">
    <location>
        <begin position="200"/>
        <end position="223"/>
    </location>
</feature>
<accession>N1ZQ27</accession>
<keyword evidence="2" id="KW-0812">Transmembrane</keyword>
<evidence type="ECO:0000256" key="2">
    <source>
        <dbReference type="SAM" id="Phobius"/>
    </source>
</evidence>
<evidence type="ECO:0000313" key="4">
    <source>
        <dbReference type="Proteomes" id="UP000012589"/>
    </source>
</evidence>
<feature type="compositionally biased region" description="Basic and acidic residues" evidence="1">
    <location>
        <begin position="269"/>
        <end position="281"/>
    </location>
</feature>
<evidence type="ECO:0000313" key="3">
    <source>
        <dbReference type="EMBL" id="EMZ19117.1"/>
    </source>
</evidence>
<feature type="region of interest" description="Disordered" evidence="1">
    <location>
        <begin position="291"/>
        <end position="311"/>
    </location>
</feature>
<keyword evidence="4" id="KW-1185">Reference proteome</keyword>
<name>N1ZQ27_9FIRM</name>
<dbReference type="EMBL" id="AQFT01000175">
    <property type="protein sequence ID" value="EMZ19117.1"/>
    <property type="molecule type" value="Genomic_DNA"/>
</dbReference>